<keyword evidence="1" id="KW-0540">Nuclease</keyword>
<sequence>MEKSEQRRQKAEGRRQEVRGTRGLRHGTWIGGKRNKGSRRYLPQKNYVAYALLITLYRGTENVNEFMPSGLSHMPIMSEKGKGKLGHFASSKRNEMFRLFRPDPLALFLVTIYVTFIFPVFVDNVVWCGLKKLMYLVESDPNTSEAAESMETDCFTTEMLEGFDVQRTIGLTDTLKTYAYLTQAITQYYNSEFSEEQYIRAEEPSACPFNCYNSEFSFETDSEKMVNKLYTLLQSCMQVSQLTEEVVIVVLDLYLTLLSLTHAYSLLEGDVCAQEEMLRTQSNNAVNAGASKNIFHLVWGN</sequence>
<dbReference type="GO" id="GO:0006308">
    <property type="term" value="P:DNA catabolic process"/>
    <property type="evidence" value="ECO:0007669"/>
    <property type="project" value="UniProtKB-UniRule"/>
</dbReference>
<keyword evidence="5" id="KW-1185">Reference proteome</keyword>
<dbReference type="eggNOG" id="KOG2379">
    <property type="taxonomic scope" value="Eukaryota"/>
</dbReference>
<evidence type="ECO:0000313" key="4">
    <source>
        <dbReference type="EMBL" id="ONI20763.1"/>
    </source>
</evidence>
<protein>
    <recommendedName>
        <fullName evidence="1">Crossover junction endonuclease MUS81</fullName>
        <ecNumber evidence="1">3.1.22.-</ecNumber>
    </recommendedName>
</protein>
<dbReference type="STRING" id="3760.M5XMU6"/>
<keyword evidence="1" id="KW-0234">DNA repair</keyword>
<dbReference type="PANTHER" id="PTHR13451">
    <property type="entry name" value="CLASS II CROSSOVER JUNCTION ENDONUCLEASE MUS81"/>
    <property type="match status" value="1"/>
</dbReference>
<feature type="transmembrane region" description="Helical" evidence="3">
    <location>
        <begin position="105"/>
        <end position="122"/>
    </location>
</feature>
<dbReference type="InterPro" id="IPR033309">
    <property type="entry name" value="Mus81"/>
</dbReference>
<comment type="function">
    <text evidence="1">Interacts with EME1 to form a DNA structure-specific endonuclease with substrate preference for branched DNA structures with a 5'-end at the branch nick. Typical substrates include 3'-flap structures, D-loops, replication forks and nicked Holliday junctions. May be required in mitosis for the processing of stalled or collapsed replication fork intermediates. May be required in meiosis for the repair of meiosis-specific double strand breaks subsequent to single-end invasion (SEI).</text>
</comment>
<evidence type="ECO:0000313" key="5">
    <source>
        <dbReference type="Proteomes" id="UP000006882"/>
    </source>
</evidence>
<dbReference type="AlphaFoldDB" id="M5XMU6"/>
<organism evidence="4 5">
    <name type="scientific">Prunus persica</name>
    <name type="common">Peach</name>
    <name type="synonym">Amygdalus persica</name>
    <dbReference type="NCBI Taxonomy" id="3760"/>
    <lineage>
        <taxon>Eukaryota</taxon>
        <taxon>Viridiplantae</taxon>
        <taxon>Streptophyta</taxon>
        <taxon>Embryophyta</taxon>
        <taxon>Tracheophyta</taxon>
        <taxon>Spermatophyta</taxon>
        <taxon>Magnoliopsida</taxon>
        <taxon>eudicotyledons</taxon>
        <taxon>Gunneridae</taxon>
        <taxon>Pentapetalae</taxon>
        <taxon>rosids</taxon>
        <taxon>fabids</taxon>
        <taxon>Rosales</taxon>
        <taxon>Rosaceae</taxon>
        <taxon>Amygdaloideae</taxon>
        <taxon>Amygdaleae</taxon>
        <taxon>Prunus</taxon>
    </lineage>
</organism>
<dbReference type="GO" id="GO:0003677">
    <property type="term" value="F:DNA binding"/>
    <property type="evidence" value="ECO:0007669"/>
    <property type="project" value="UniProtKB-UniRule"/>
</dbReference>
<comment type="subcellular location">
    <subcellularLocation>
        <location evidence="1">Nucleus</location>
    </subcellularLocation>
</comment>
<feature type="compositionally biased region" description="Basic and acidic residues" evidence="2">
    <location>
        <begin position="1"/>
        <end position="20"/>
    </location>
</feature>
<proteinExistence type="inferred from homology"/>
<dbReference type="EMBL" id="CM007652">
    <property type="protein sequence ID" value="ONI20763.1"/>
    <property type="molecule type" value="Genomic_DNA"/>
</dbReference>
<evidence type="ECO:0000256" key="3">
    <source>
        <dbReference type="SAM" id="Phobius"/>
    </source>
</evidence>
<dbReference type="GO" id="GO:0000727">
    <property type="term" value="P:double-strand break repair via break-induced replication"/>
    <property type="evidence" value="ECO:0000318"/>
    <property type="project" value="GO_Central"/>
</dbReference>
<keyword evidence="1" id="KW-0539">Nucleus</keyword>
<name>M5XMU6_PRUPE</name>
<dbReference type="Gramene" id="ONI20763">
    <property type="protein sequence ID" value="ONI20763"/>
    <property type="gene ID" value="PRUPE_2G032400"/>
</dbReference>
<dbReference type="GO" id="GO:0046872">
    <property type="term" value="F:metal ion binding"/>
    <property type="evidence" value="ECO:0007669"/>
    <property type="project" value="UniProtKB-UniRule"/>
</dbReference>
<dbReference type="GO" id="GO:0005634">
    <property type="term" value="C:nucleus"/>
    <property type="evidence" value="ECO:0000318"/>
    <property type="project" value="GO_Central"/>
</dbReference>
<evidence type="ECO:0000256" key="2">
    <source>
        <dbReference type="SAM" id="MobiDB-lite"/>
    </source>
</evidence>
<keyword evidence="1" id="KW-0378">Hydrolase</keyword>
<feature type="region of interest" description="Disordered" evidence="2">
    <location>
        <begin position="1"/>
        <end position="28"/>
    </location>
</feature>
<accession>M5XMU6</accession>
<gene>
    <name evidence="4" type="ORF">PRUPE_2G032400</name>
</gene>
<dbReference type="GO" id="GO:0048257">
    <property type="term" value="F:3'-flap endonuclease activity"/>
    <property type="evidence" value="ECO:0000318"/>
    <property type="project" value="GO_Central"/>
</dbReference>
<comment type="cofactor">
    <cofactor evidence="1">
        <name>Mg(2+)</name>
        <dbReference type="ChEBI" id="CHEBI:18420"/>
    </cofactor>
</comment>
<dbReference type="GO" id="GO:0008821">
    <property type="term" value="F:crossover junction DNA endonuclease activity"/>
    <property type="evidence" value="ECO:0007669"/>
    <property type="project" value="UniProtKB-UniRule"/>
</dbReference>
<dbReference type="HOGENOM" id="CLU_925574_0_0_1"/>
<keyword evidence="3" id="KW-0812">Transmembrane</keyword>
<dbReference type="GO" id="GO:0000712">
    <property type="term" value="P:resolution of meiotic recombination intermediates"/>
    <property type="evidence" value="ECO:0000318"/>
    <property type="project" value="GO_Central"/>
</dbReference>
<dbReference type="PANTHER" id="PTHR13451:SF0">
    <property type="entry name" value="CROSSOVER JUNCTION ENDONUCLEASE MUS81"/>
    <property type="match status" value="1"/>
</dbReference>
<keyword evidence="1" id="KW-0479">Metal-binding</keyword>
<comment type="subunit">
    <text evidence="1">Interacts with EME1.</text>
</comment>
<keyword evidence="3" id="KW-0472">Membrane</keyword>
<keyword evidence="1" id="KW-0460">Magnesium</keyword>
<keyword evidence="1" id="KW-0255">Endonuclease</keyword>
<evidence type="ECO:0000256" key="1">
    <source>
        <dbReference type="RuleBase" id="RU369042"/>
    </source>
</evidence>
<dbReference type="GO" id="GO:0031573">
    <property type="term" value="P:mitotic intra-S DNA damage checkpoint signaling"/>
    <property type="evidence" value="ECO:0000318"/>
    <property type="project" value="GO_Central"/>
</dbReference>
<dbReference type="GO" id="GO:0048476">
    <property type="term" value="C:Holliday junction resolvase complex"/>
    <property type="evidence" value="ECO:0000318"/>
    <property type="project" value="GO_Central"/>
</dbReference>
<reference evidence="4 5" key="1">
    <citation type="journal article" date="2013" name="Nat. Genet.">
        <title>The high-quality draft genome of peach (Prunus persica) identifies unique patterns of genetic diversity, domestication and genome evolution.</title>
        <authorList>
            <consortium name="International Peach Genome Initiative"/>
            <person name="Verde I."/>
            <person name="Abbott A.G."/>
            <person name="Scalabrin S."/>
            <person name="Jung S."/>
            <person name="Shu S."/>
            <person name="Marroni F."/>
            <person name="Zhebentyayeva T."/>
            <person name="Dettori M.T."/>
            <person name="Grimwood J."/>
            <person name="Cattonaro F."/>
            <person name="Zuccolo A."/>
            <person name="Rossini L."/>
            <person name="Jenkins J."/>
            <person name="Vendramin E."/>
            <person name="Meisel L.A."/>
            <person name="Decroocq V."/>
            <person name="Sosinski B."/>
            <person name="Prochnik S."/>
            <person name="Mitros T."/>
            <person name="Policriti A."/>
            <person name="Cipriani G."/>
            <person name="Dondini L."/>
            <person name="Ficklin S."/>
            <person name="Goodstein D.M."/>
            <person name="Xuan P."/>
            <person name="Del Fabbro C."/>
            <person name="Aramini V."/>
            <person name="Copetti D."/>
            <person name="Gonzalez S."/>
            <person name="Horner D.S."/>
            <person name="Falchi R."/>
            <person name="Lucas S."/>
            <person name="Mica E."/>
            <person name="Maldonado J."/>
            <person name="Lazzari B."/>
            <person name="Bielenberg D."/>
            <person name="Pirona R."/>
            <person name="Miculan M."/>
            <person name="Barakat A."/>
            <person name="Testolin R."/>
            <person name="Stella A."/>
            <person name="Tartarini S."/>
            <person name="Tonutti P."/>
            <person name="Arus P."/>
            <person name="Orellana A."/>
            <person name="Wells C."/>
            <person name="Main D."/>
            <person name="Vizzotto G."/>
            <person name="Silva H."/>
            <person name="Salamini F."/>
            <person name="Schmutz J."/>
            <person name="Morgante M."/>
            <person name="Rokhsar D.S."/>
        </authorList>
    </citation>
    <scope>NUCLEOTIDE SEQUENCE [LARGE SCALE GENOMIC DNA]</scope>
    <source>
        <strain evidence="5">cv. Nemared</strain>
    </source>
</reference>
<keyword evidence="1" id="KW-0233">DNA recombination</keyword>
<comment type="similarity">
    <text evidence="1">Belongs to the XPF family.</text>
</comment>
<keyword evidence="1" id="KW-0227">DNA damage</keyword>
<dbReference type="Proteomes" id="UP000006882">
    <property type="component" value="Chromosome G2"/>
</dbReference>
<dbReference type="EC" id="3.1.22.-" evidence="1"/>
<keyword evidence="3" id="KW-1133">Transmembrane helix</keyword>